<feature type="short sequence motif" description="GXGXXG" evidence="4">
    <location>
        <begin position="12"/>
        <end position="17"/>
    </location>
</feature>
<dbReference type="PANTHER" id="PTHR14226">
    <property type="entry name" value="NEUROPATHY TARGET ESTERASE/SWISS CHEESE D.MELANOGASTER"/>
    <property type="match status" value="1"/>
</dbReference>
<dbReference type="Pfam" id="PF01734">
    <property type="entry name" value="Patatin"/>
    <property type="match status" value="1"/>
</dbReference>
<evidence type="ECO:0000259" key="5">
    <source>
        <dbReference type="PROSITE" id="PS51635"/>
    </source>
</evidence>
<dbReference type="Gene3D" id="3.40.1090.10">
    <property type="entry name" value="Cytosolic phospholipase A2 catalytic domain"/>
    <property type="match status" value="2"/>
</dbReference>
<evidence type="ECO:0000256" key="2">
    <source>
        <dbReference type="ARBA" id="ARBA00022963"/>
    </source>
</evidence>
<keyword evidence="2 4" id="KW-0442">Lipid degradation</keyword>
<keyword evidence="3 4" id="KW-0443">Lipid metabolism</keyword>
<reference evidence="6 7" key="1">
    <citation type="submission" date="2021-03" db="EMBL/GenBank/DDBJ databases">
        <authorList>
            <person name="Grouzdev D.S."/>
        </authorList>
    </citation>
    <scope>NUCLEOTIDE SEQUENCE [LARGE SCALE GENOMIC DNA]</scope>
    <source>
        <strain evidence="6 7">M50-1</strain>
    </source>
</reference>
<dbReference type="Proteomes" id="UP001193081">
    <property type="component" value="Unassembled WGS sequence"/>
</dbReference>
<feature type="active site" description="Nucleophile" evidence="4">
    <location>
        <position position="47"/>
    </location>
</feature>
<dbReference type="InterPro" id="IPR050301">
    <property type="entry name" value="NTE"/>
</dbReference>
<protein>
    <submittedName>
        <fullName evidence="6">Patatin-like phospholipase family protein</fullName>
    </submittedName>
</protein>
<sequence>MQRSKTALVLAGGGVAGAAYEIGAMCAIDQLLDQVSVNEFDIYVGTSAGGLIASCLANNISPRTLLSVLNSSLLGIDQLAPQHLFSLDVPGMFKRIQRLPGAVGTMLRRMLAEGETFTLLDTVEYLASGLPTGLYDTHMLEKYLRSALSQPGRSNRFADLPHQLAIVATDLDTGERAVFGKPPLHDIPISQAVCASAAIPLFYRPVLINNHYYIDGGIRGTASLDVAIESGAELIVCINPMVPFDNHNHKPGAGLNDEGIHRVGSQVFRTFIHAGLHYHMKQVRRRHPEVDIVLIEPTRDDQVMFGDSTMRYHTRLKIAQHGYETVARHLNEHYTYYKAMMGRHGVQISNKRITHDLRNLASVGNDVRNVHAALAADGSLHSAPAGLAHTLAELDRLITRLEQQRQNGFHHAARPAHQVR</sequence>
<evidence type="ECO:0000313" key="7">
    <source>
        <dbReference type="Proteomes" id="UP001193081"/>
    </source>
</evidence>
<feature type="domain" description="PNPLA" evidence="5">
    <location>
        <begin position="8"/>
        <end position="228"/>
    </location>
</feature>
<evidence type="ECO:0000256" key="1">
    <source>
        <dbReference type="ARBA" id="ARBA00022801"/>
    </source>
</evidence>
<feature type="short sequence motif" description="GXSXG" evidence="4">
    <location>
        <begin position="45"/>
        <end position="49"/>
    </location>
</feature>
<evidence type="ECO:0000256" key="4">
    <source>
        <dbReference type="PROSITE-ProRule" id="PRU01161"/>
    </source>
</evidence>
<dbReference type="InterPro" id="IPR002641">
    <property type="entry name" value="PNPLA_dom"/>
</dbReference>
<dbReference type="SUPFAM" id="SSF52151">
    <property type="entry name" value="FabD/lysophospholipase-like"/>
    <property type="match status" value="1"/>
</dbReference>
<name>A0ABS4D920_9CHLR</name>
<evidence type="ECO:0000313" key="6">
    <source>
        <dbReference type="EMBL" id="MBP1465944.1"/>
    </source>
</evidence>
<organism evidence="6 7">
    <name type="scientific">Candidatus Chloroploca mongolica</name>
    <dbReference type="NCBI Taxonomy" id="2528176"/>
    <lineage>
        <taxon>Bacteria</taxon>
        <taxon>Bacillati</taxon>
        <taxon>Chloroflexota</taxon>
        <taxon>Chloroflexia</taxon>
        <taxon>Chloroflexales</taxon>
        <taxon>Chloroflexineae</taxon>
        <taxon>Oscillochloridaceae</taxon>
        <taxon>Candidatus Chloroploca</taxon>
    </lineage>
</organism>
<evidence type="ECO:0000256" key="3">
    <source>
        <dbReference type="ARBA" id="ARBA00023098"/>
    </source>
</evidence>
<feature type="active site" description="Proton acceptor" evidence="4">
    <location>
        <position position="215"/>
    </location>
</feature>
<dbReference type="EMBL" id="SIJK02000013">
    <property type="protein sequence ID" value="MBP1465944.1"/>
    <property type="molecule type" value="Genomic_DNA"/>
</dbReference>
<dbReference type="PANTHER" id="PTHR14226:SF57">
    <property type="entry name" value="BLR7027 PROTEIN"/>
    <property type="match status" value="1"/>
</dbReference>
<dbReference type="RefSeq" id="WP_135477959.1">
    <property type="nucleotide sequence ID" value="NZ_SIJK02000013.1"/>
</dbReference>
<dbReference type="PROSITE" id="PS51635">
    <property type="entry name" value="PNPLA"/>
    <property type="match status" value="1"/>
</dbReference>
<feature type="short sequence motif" description="DGA/G" evidence="4">
    <location>
        <begin position="215"/>
        <end position="217"/>
    </location>
</feature>
<accession>A0ABS4D920</accession>
<dbReference type="InterPro" id="IPR016035">
    <property type="entry name" value="Acyl_Trfase/lysoPLipase"/>
</dbReference>
<keyword evidence="1 4" id="KW-0378">Hydrolase</keyword>
<keyword evidence="7" id="KW-1185">Reference proteome</keyword>
<gene>
    <name evidence="6" type="ORF">EYB53_009535</name>
</gene>
<proteinExistence type="predicted"/>
<comment type="caution">
    <text evidence="6">The sequence shown here is derived from an EMBL/GenBank/DDBJ whole genome shotgun (WGS) entry which is preliminary data.</text>
</comment>